<evidence type="ECO:0008006" key="3">
    <source>
        <dbReference type="Google" id="ProtNLM"/>
    </source>
</evidence>
<sequence>MRCPYCGSKEVREVIYGYLPFDVARKKEEGKIVYGGLFMPEGAASYQCACCGKRW</sequence>
<dbReference type="EMBL" id="ADFP01000044">
    <property type="protein sequence ID" value="EFB91360.1"/>
    <property type="molecule type" value="Genomic_DNA"/>
</dbReference>
<organism evidence="1 2">
    <name type="scientific">Pyramidobacter piscolens W5455</name>
    <dbReference type="NCBI Taxonomy" id="352165"/>
    <lineage>
        <taxon>Bacteria</taxon>
        <taxon>Thermotogati</taxon>
        <taxon>Synergistota</taxon>
        <taxon>Synergistia</taxon>
        <taxon>Synergistales</taxon>
        <taxon>Dethiosulfovibrionaceae</taxon>
        <taxon>Pyramidobacter</taxon>
    </lineage>
</organism>
<evidence type="ECO:0000313" key="1">
    <source>
        <dbReference type="EMBL" id="EFB91360.1"/>
    </source>
</evidence>
<proteinExistence type="predicted"/>
<accession>A0ABM9ZWR5</accession>
<evidence type="ECO:0000313" key="2">
    <source>
        <dbReference type="Proteomes" id="UP000006462"/>
    </source>
</evidence>
<name>A0ABM9ZWR5_9BACT</name>
<comment type="caution">
    <text evidence="1">The sequence shown here is derived from an EMBL/GenBank/DDBJ whole genome shotgun (WGS) entry which is preliminary data.</text>
</comment>
<reference evidence="1 2" key="1">
    <citation type="submission" date="2009-12" db="EMBL/GenBank/DDBJ databases">
        <authorList>
            <person name="Shrivastava S."/>
            <person name="Madupu R."/>
            <person name="Durkin A.S."/>
            <person name="Torralba M."/>
            <person name="Methe B."/>
            <person name="Sutton G.G."/>
            <person name="Strausberg R.L."/>
            <person name="Nelson K.E."/>
        </authorList>
    </citation>
    <scope>NUCLEOTIDE SEQUENCE [LARGE SCALE GENOMIC DNA]</scope>
    <source>
        <strain evidence="1 2">W5455</strain>
    </source>
</reference>
<keyword evidence="2" id="KW-1185">Reference proteome</keyword>
<protein>
    <recommendedName>
        <fullName evidence="3">Rubredoxin-like domain-containing protein</fullName>
    </recommendedName>
</protein>
<gene>
    <name evidence="1" type="ORF">HMPREF7215_2174</name>
</gene>
<dbReference type="Proteomes" id="UP000006462">
    <property type="component" value="Unassembled WGS sequence"/>
</dbReference>